<sequence length="75" mass="8462">MPDLPIRSNQFLSTVVGSPITLFATKKGLKSDLKSVRDTITENSAYSFHLEKIQTDGKKKVYLNRNSSIFSNQKK</sequence>
<accession>A0A1D7UWC0</accession>
<dbReference type="AlphaFoldDB" id="A0A1D7UWC0"/>
<reference evidence="1 2" key="1">
    <citation type="submission" date="2016-04" db="EMBL/GenBank/DDBJ databases">
        <title>Complete genome seqeunce of Leptospira alstonii serovar Room22.</title>
        <authorList>
            <person name="Nally J.E."/>
            <person name="Bayles D.O."/>
            <person name="Hurley D."/>
            <person name="Fanning S."/>
            <person name="McMahon B.J."/>
            <person name="Arent Z."/>
        </authorList>
    </citation>
    <scope>NUCLEOTIDE SEQUENCE [LARGE SCALE GENOMIC DNA]</scope>
    <source>
        <strain evidence="1 2">GWTS #1</strain>
    </source>
</reference>
<name>A0A1D7UWC0_9LEPT</name>
<keyword evidence="2" id="KW-1185">Reference proteome</keyword>
<dbReference type="EMBL" id="CP015217">
    <property type="protein sequence ID" value="AOP33851.1"/>
    <property type="molecule type" value="Genomic_DNA"/>
</dbReference>
<proteinExistence type="predicted"/>
<evidence type="ECO:0000313" key="2">
    <source>
        <dbReference type="Proteomes" id="UP000094197"/>
    </source>
</evidence>
<gene>
    <name evidence="1" type="ORF">A0128_08355</name>
</gene>
<organism evidence="1 2">
    <name type="scientific">Leptospira tipperaryensis</name>
    <dbReference type="NCBI Taxonomy" id="2564040"/>
    <lineage>
        <taxon>Bacteria</taxon>
        <taxon>Pseudomonadati</taxon>
        <taxon>Spirochaetota</taxon>
        <taxon>Spirochaetia</taxon>
        <taxon>Leptospirales</taxon>
        <taxon>Leptospiraceae</taxon>
        <taxon>Leptospira</taxon>
    </lineage>
</organism>
<evidence type="ECO:0000313" key="1">
    <source>
        <dbReference type="EMBL" id="AOP33851.1"/>
    </source>
</evidence>
<dbReference type="Proteomes" id="UP000094197">
    <property type="component" value="Chromosome 1"/>
</dbReference>
<dbReference type="KEGG" id="laj:A0128_08355"/>
<protein>
    <submittedName>
        <fullName evidence="1">Uncharacterized protein</fullName>
    </submittedName>
</protein>